<sequence>MRRPAPIAAGIAAIAAVVVVSGCGSSGDTSSTPNVPTVTPATAEQAPPGPAAAPAGTVVPTPANSRGLAIDSGTVAVLDPAGTAVLRYATDRISDVPQRSTTPPLTRIVGGGDGSFLGVGPEVIVRIAADGTVSTTPISAADPTALAHTASGQVLVGTADGRLMVFDRDLKPGRVVDKFIRVDDITVSPPGADLSDEQVVVLDRAQSSVTPVTISDGDLGPALRAGNGATNSTVDRYGRVLVANTRDDEIIGFFGSPLVMRFRYPVSAGPYAVDYDDTRNLMWVSTTANNEVVAYDLSAGEPVAKQRFPAVAQPDDIAVDDTSGTVYVLSDRGGLQVVPPAYRPPGVAGVGPSGR</sequence>
<evidence type="ECO:0000256" key="2">
    <source>
        <dbReference type="SAM" id="SignalP"/>
    </source>
</evidence>
<evidence type="ECO:0000256" key="1">
    <source>
        <dbReference type="SAM" id="MobiDB-lite"/>
    </source>
</evidence>
<dbReference type="SUPFAM" id="SSF63829">
    <property type="entry name" value="Calcium-dependent phosphotriesterase"/>
    <property type="match status" value="1"/>
</dbReference>
<keyword evidence="4" id="KW-1185">Reference proteome</keyword>
<dbReference type="Proteomes" id="UP000602395">
    <property type="component" value="Unassembled WGS sequence"/>
</dbReference>
<name>A0ABR7WHQ2_9ACTN</name>
<accession>A0ABR7WHQ2</accession>
<gene>
    <name evidence="3" type="ORF">IDF66_22165</name>
</gene>
<reference evidence="3 4" key="1">
    <citation type="submission" date="2020-09" db="EMBL/GenBank/DDBJ databases">
        <title>Novel species in genus Gordonia.</title>
        <authorList>
            <person name="Zhang G."/>
        </authorList>
    </citation>
    <scope>NUCLEOTIDE SEQUENCE [LARGE SCALE GENOMIC DNA]</scope>
    <source>
        <strain evidence="3 4">ON-33</strain>
    </source>
</reference>
<feature type="chain" id="PRO_5046934420" evidence="2">
    <location>
        <begin position="27"/>
        <end position="355"/>
    </location>
</feature>
<feature type="signal peptide" evidence="2">
    <location>
        <begin position="1"/>
        <end position="26"/>
    </location>
</feature>
<proteinExistence type="predicted"/>
<dbReference type="InterPro" id="IPR015943">
    <property type="entry name" value="WD40/YVTN_repeat-like_dom_sf"/>
</dbReference>
<organism evidence="3 4">
    <name type="scientific">Gordonia hankookensis</name>
    <dbReference type="NCBI Taxonomy" id="589403"/>
    <lineage>
        <taxon>Bacteria</taxon>
        <taxon>Bacillati</taxon>
        <taxon>Actinomycetota</taxon>
        <taxon>Actinomycetes</taxon>
        <taxon>Mycobacteriales</taxon>
        <taxon>Gordoniaceae</taxon>
        <taxon>Gordonia</taxon>
    </lineage>
</organism>
<protein>
    <submittedName>
        <fullName evidence="3">Uncharacterized protein</fullName>
    </submittedName>
</protein>
<dbReference type="EMBL" id="JACWMS010000005">
    <property type="protein sequence ID" value="MBD1322295.1"/>
    <property type="molecule type" value="Genomic_DNA"/>
</dbReference>
<keyword evidence="2" id="KW-0732">Signal</keyword>
<dbReference type="Gene3D" id="2.130.10.10">
    <property type="entry name" value="YVTN repeat-like/Quinoprotein amine dehydrogenase"/>
    <property type="match status" value="1"/>
</dbReference>
<comment type="caution">
    <text evidence="3">The sequence shown here is derived from an EMBL/GenBank/DDBJ whole genome shotgun (WGS) entry which is preliminary data.</text>
</comment>
<evidence type="ECO:0000313" key="3">
    <source>
        <dbReference type="EMBL" id="MBD1322295.1"/>
    </source>
</evidence>
<dbReference type="PROSITE" id="PS51257">
    <property type="entry name" value="PROKAR_LIPOPROTEIN"/>
    <property type="match status" value="1"/>
</dbReference>
<feature type="region of interest" description="Disordered" evidence="1">
    <location>
        <begin position="25"/>
        <end position="54"/>
    </location>
</feature>
<evidence type="ECO:0000313" key="4">
    <source>
        <dbReference type="Proteomes" id="UP000602395"/>
    </source>
</evidence>